<keyword evidence="2" id="KW-1185">Reference proteome</keyword>
<reference evidence="1 2" key="1">
    <citation type="submission" date="2024-07" db="EMBL/GenBank/DDBJ databases">
        <authorList>
            <person name="Akdeniz Z."/>
        </authorList>
    </citation>
    <scope>NUCLEOTIDE SEQUENCE [LARGE SCALE GENOMIC DNA]</scope>
</reference>
<name>A0ABP1JU56_9EUKA</name>
<protein>
    <submittedName>
        <fullName evidence="1">Hypothetical_protein</fullName>
    </submittedName>
</protein>
<evidence type="ECO:0000313" key="1">
    <source>
        <dbReference type="EMBL" id="CAL6046529.1"/>
    </source>
</evidence>
<sequence length="130" mass="16141">MNNKYFETSKIFIVLRALVMQLQFVSRFTSLLCYNFEQLKIKKSFQVMIQIKRRCLYYYIIFGYVHRQQLKQQKFCKRSKYCCYFLRNLYKFKLVEGQWKFKNTQLMLSSYQKKITRKIYIHFTISVLVQ</sequence>
<dbReference type="EMBL" id="CAXDID020000168">
    <property type="protein sequence ID" value="CAL6046529.1"/>
    <property type="molecule type" value="Genomic_DNA"/>
</dbReference>
<organism evidence="1 2">
    <name type="scientific">Hexamita inflata</name>
    <dbReference type="NCBI Taxonomy" id="28002"/>
    <lineage>
        <taxon>Eukaryota</taxon>
        <taxon>Metamonada</taxon>
        <taxon>Diplomonadida</taxon>
        <taxon>Hexamitidae</taxon>
        <taxon>Hexamitinae</taxon>
        <taxon>Hexamita</taxon>
    </lineage>
</organism>
<comment type="caution">
    <text evidence="1">The sequence shown here is derived from an EMBL/GenBank/DDBJ whole genome shotgun (WGS) entry which is preliminary data.</text>
</comment>
<accession>A0ABP1JU56</accession>
<dbReference type="Proteomes" id="UP001642409">
    <property type="component" value="Unassembled WGS sequence"/>
</dbReference>
<proteinExistence type="predicted"/>
<gene>
    <name evidence="1" type="ORF">HINF_LOCUS41770</name>
</gene>
<evidence type="ECO:0000313" key="2">
    <source>
        <dbReference type="Proteomes" id="UP001642409"/>
    </source>
</evidence>